<feature type="region of interest" description="Disordered" evidence="1">
    <location>
        <begin position="43"/>
        <end position="96"/>
    </location>
</feature>
<sequence>MFRACPDRKHSYAELFRVGSSSADGDGAAEVVAQAAMSLELMDSEPRGAWGESPGPEVEDEYVTPPEHAAIRRKRGSSSGEGRPRRRRKPQSRFETTNKYDALSRDVFLLQEVHLRDEEDVSAFTREWVWGHLGGRWGSTPDGGEGLGRERRGGLLRKGFRGGGRLWLTDARSRDVHRGRWYTWRNSRGFASRLDYIFRWEGDRWYEVCSSSLVGRRTTTCYRSLPTDGPKWGSGFWRLNTLLLEAEAFKAVFTPFYRSAGYAANVCISDRVVGGG</sequence>
<evidence type="ECO:0000313" key="2">
    <source>
        <dbReference type="EMBL" id="KAJ8351092.1"/>
    </source>
</evidence>
<comment type="caution">
    <text evidence="2">The sequence shown here is derived from an EMBL/GenBank/DDBJ whole genome shotgun (WGS) entry which is preliminary data.</text>
</comment>
<evidence type="ECO:0000313" key="3">
    <source>
        <dbReference type="Proteomes" id="UP001221898"/>
    </source>
</evidence>
<gene>
    <name evidence="2" type="ORF">AAFF_G00151530</name>
</gene>
<dbReference type="AlphaFoldDB" id="A0AAD7R2V5"/>
<evidence type="ECO:0000256" key="1">
    <source>
        <dbReference type="SAM" id="MobiDB-lite"/>
    </source>
</evidence>
<proteinExistence type="predicted"/>
<accession>A0AAD7R2V5</accession>
<dbReference type="Proteomes" id="UP001221898">
    <property type="component" value="Unassembled WGS sequence"/>
</dbReference>
<organism evidence="2 3">
    <name type="scientific">Aldrovandia affinis</name>
    <dbReference type="NCBI Taxonomy" id="143900"/>
    <lineage>
        <taxon>Eukaryota</taxon>
        <taxon>Metazoa</taxon>
        <taxon>Chordata</taxon>
        <taxon>Craniata</taxon>
        <taxon>Vertebrata</taxon>
        <taxon>Euteleostomi</taxon>
        <taxon>Actinopterygii</taxon>
        <taxon>Neopterygii</taxon>
        <taxon>Teleostei</taxon>
        <taxon>Notacanthiformes</taxon>
        <taxon>Halosauridae</taxon>
        <taxon>Aldrovandia</taxon>
    </lineage>
</organism>
<keyword evidence="3" id="KW-1185">Reference proteome</keyword>
<reference evidence="2" key="1">
    <citation type="journal article" date="2023" name="Science">
        <title>Genome structures resolve the early diversification of teleost fishes.</title>
        <authorList>
            <person name="Parey E."/>
            <person name="Louis A."/>
            <person name="Montfort J."/>
            <person name="Bouchez O."/>
            <person name="Roques C."/>
            <person name="Iampietro C."/>
            <person name="Lluch J."/>
            <person name="Castinel A."/>
            <person name="Donnadieu C."/>
            <person name="Desvignes T."/>
            <person name="Floi Bucao C."/>
            <person name="Jouanno E."/>
            <person name="Wen M."/>
            <person name="Mejri S."/>
            <person name="Dirks R."/>
            <person name="Jansen H."/>
            <person name="Henkel C."/>
            <person name="Chen W.J."/>
            <person name="Zahm M."/>
            <person name="Cabau C."/>
            <person name="Klopp C."/>
            <person name="Thompson A.W."/>
            <person name="Robinson-Rechavi M."/>
            <person name="Braasch I."/>
            <person name="Lecointre G."/>
            <person name="Bobe J."/>
            <person name="Postlethwait J.H."/>
            <person name="Berthelot C."/>
            <person name="Roest Crollius H."/>
            <person name="Guiguen Y."/>
        </authorList>
    </citation>
    <scope>NUCLEOTIDE SEQUENCE</scope>
    <source>
        <strain evidence="2">NC1722</strain>
    </source>
</reference>
<dbReference type="EMBL" id="JAINUG010002072">
    <property type="protein sequence ID" value="KAJ8351092.1"/>
    <property type="molecule type" value="Genomic_DNA"/>
</dbReference>
<protein>
    <submittedName>
        <fullName evidence="2">Uncharacterized protein</fullName>
    </submittedName>
</protein>
<name>A0AAD7R2V5_9TELE</name>